<proteinExistence type="predicted"/>
<dbReference type="Proteomes" id="UP000308600">
    <property type="component" value="Unassembled WGS sequence"/>
</dbReference>
<accession>A0ACD3AF99</accession>
<sequence>MELHESFRRTNSVSPRGVDTRYNKSTPRSPRLQFLRRPSRSVTAIFATNARVMATPGNAPSASKSTLPASRMAIQSAATPKLKLLRPPRFSNFSDLIFLTTPSKAIEKAVVKSWNLLFAMVVVVSVVWMTFVAY</sequence>
<organism evidence="1 2">
    <name type="scientific">Pluteus cervinus</name>
    <dbReference type="NCBI Taxonomy" id="181527"/>
    <lineage>
        <taxon>Eukaryota</taxon>
        <taxon>Fungi</taxon>
        <taxon>Dikarya</taxon>
        <taxon>Basidiomycota</taxon>
        <taxon>Agaricomycotina</taxon>
        <taxon>Agaricomycetes</taxon>
        <taxon>Agaricomycetidae</taxon>
        <taxon>Agaricales</taxon>
        <taxon>Pluteineae</taxon>
        <taxon>Pluteaceae</taxon>
        <taxon>Pluteus</taxon>
    </lineage>
</organism>
<keyword evidence="2" id="KW-1185">Reference proteome</keyword>
<name>A0ACD3AF99_9AGAR</name>
<protein>
    <submittedName>
        <fullName evidence="1">Uncharacterized protein</fullName>
    </submittedName>
</protein>
<reference evidence="1 2" key="1">
    <citation type="journal article" date="2019" name="Nat. Ecol. Evol.">
        <title>Megaphylogeny resolves global patterns of mushroom evolution.</title>
        <authorList>
            <person name="Varga T."/>
            <person name="Krizsan K."/>
            <person name="Foldi C."/>
            <person name="Dima B."/>
            <person name="Sanchez-Garcia M."/>
            <person name="Sanchez-Ramirez S."/>
            <person name="Szollosi G.J."/>
            <person name="Szarkandi J.G."/>
            <person name="Papp V."/>
            <person name="Albert L."/>
            <person name="Andreopoulos W."/>
            <person name="Angelini C."/>
            <person name="Antonin V."/>
            <person name="Barry K.W."/>
            <person name="Bougher N.L."/>
            <person name="Buchanan P."/>
            <person name="Buyck B."/>
            <person name="Bense V."/>
            <person name="Catcheside P."/>
            <person name="Chovatia M."/>
            <person name="Cooper J."/>
            <person name="Damon W."/>
            <person name="Desjardin D."/>
            <person name="Finy P."/>
            <person name="Geml J."/>
            <person name="Haridas S."/>
            <person name="Hughes K."/>
            <person name="Justo A."/>
            <person name="Karasinski D."/>
            <person name="Kautmanova I."/>
            <person name="Kiss B."/>
            <person name="Kocsube S."/>
            <person name="Kotiranta H."/>
            <person name="LaButti K.M."/>
            <person name="Lechner B.E."/>
            <person name="Liimatainen K."/>
            <person name="Lipzen A."/>
            <person name="Lukacs Z."/>
            <person name="Mihaltcheva S."/>
            <person name="Morgado L.N."/>
            <person name="Niskanen T."/>
            <person name="Noordeloos M.E."/>
            <person name="Ohm R.A."/>
            <person name="Ortiz-Santana B."/>
            <person name="Ovrebo C."/>
            <person name="Racz N."/>
            <person name="Riley R."/>
            <person name="Savchenko A."/>
            <person name="Shiryaev A."/>
            <person name="Soop K."/>
            <person name="Spirin V."/>
            <person name="Szebenyi C."/>
            <person name="Tomsovsky M."/>
            <person name="Tulloss R.E."/>
            <person name="Uehling J."/>
            <person name="Grigoriev I.V."/>
            <person name="Vagvolgyi C."/>
            <person name="Papp T."/>
            <person name="Martin F.M."/>
            <person name="Miettinen O."/>
            <person name="Hibbett D.S."/>
            <person name="Nagy L.G."/>
        </authorList>
    </citation>
    <scope>NUCLEOTIDE SEQUENCE [LARGE SCALE GENOMIC DNA]</scope>
    <source>
        <strain evidence="1 2">NL-1719</strain>
    </source>
</reference>
<evidence type="ECO:0000313" key="1">
    <source>
        <dbReference type="EMBL" id="TFK64578.1"/>
    </source>
</evidence>
<evidence type="ECO:0000313" key="2">
    <source>
        <dbReference type="Proteomes" id="UP000308600"/>
    </source>
</evidence>
<gene>
    <name evidence="1" type="ORF">BDN72DRAFT_260751</name>
</gene>
<dbReference type="EMBL" id="ML208469">
    <property type="protein sequence ID" value="TFK64578.1"/>
    <property type="molecule type" value="Genomic_DNA"/>
</dbReference>